<gene>
    <name evidence="5" type="ORF">CUNI_LOCUS13598</name>
</gene>
<accession>A0A8S3ZK00</accession>
<protein>
    <recommendedName>
        <fullName evidence="4">AIG1-type G domain-containing protein</fullName>
    </recommendedName>
</protein>
<sequence length="435" mass="48800">MEDGGIKADEGIKLLLLGRTGNGKSSTGNSILGMKVFTPQSSTSSVVTYHVKAETASIEGVPVTVAEGPGLGDTDVDVTDNGQSMIGLSEKAMSLISYKCHALLVVLKYGVRFTNQEKEAVRMIKAIFGEDVIKNYGIIVMTHGDSFKLDMESDGVTFEEWCDEQTGEIRALFDECDKRYVLFDNRSKATEQVEKQKEQLLNLVSGIKKSRPLYSNEDYLKADAGRRFLLVYSKLPELDSKTEFIVSKINQHLDDVKKQQKTENTDVLPKLCNELQEHKSWLEAEDKDTGLTKHLLVQIAIAEHRLKSTMDIARKTQELETERSLQMEGTFKATTLEAREDKQTGFLSLAFYTHWALIYFLINTILHITPGCIKLVPIIMDKLLGIYKVLCCFVLPRKVMQDKRVVDVIKAIETKLAQTPDPSNGTEESVPKHNK</sequence>
<dbReference type="PROSITE" id="PS51720">
    <property type="entry name" value="G_AIG1"/>
    <property type="match status" value="1"/>
</dbReference>
<dbReference type="EMBL" id="CAJHNH020002900">
    <property type="protein sequence ID" value="CAG5128040.1"/>
    <property type="molecule type" value="Genomic_DNA"/>
</dbReference>
<comment type="similarity">
    <text evidence="1">Belongs to the TRAFAC class TrmE-Era-EngA-EngB-Septin-like GTPase superfamily. AIG1/Toc34/Toc159-like paraseptin GTPase family. IAN subfamily.</text>
</comment>
<dbReference type="PANTHER" id="PTHR10903">
    <property type="entry name" value="GTPASE, IMAP FAMILY MEMBER-RELATED"/>
    <property type="match status" value="1"/>
</dbReference>
<dbReference type="GO" id="GO:0005525">
    <property type="term" value="F:GTP binding"/>
    <property type="evidence" value="ECO:0007669"/>
    <property type="project" value="UniProtKB-KW"/>
</dbReference>
<comment type="caution">
    <text evidence="5">The sequence shown here is derived from an EMBL/GenBank/DDBJ whole genome shotgun (WGS) entry which is preliminary data.</text>
</comment>
<dbReference type="InterPro" id="IPR006703">
    <property type="entry name" value="G_AIG1"/>
</dbReference>
<dbReference type="SUPFAM" id="SSF52540">
    <property type="entry name" value="P-loop containing nucleoside triphosphate hydrolases"/>
    <property type="match status" value="1"/>
</dbReference>
<keyword evidence="2" id="KW-0547">Nucleotide-binding</keyword>
<dbReference type="Pfam" id="PF04548">
    <property type="entry name" value="AIG1"/>
    <property type="match status" value="1"/>
</dbReference>
<evidence type="ECO:0000313" key="6">
    <source>
        <dbReference type="Proteomes" id="UP000678393"/>
    </source>
</evidence>
<proteinExistence type="inferred from homology"/>
<dbReference type="OrthoDB" id="8954335at2759"/>
<evidence type="ECO:0000256" key="3">
    <source>
        <dbReference type="ARBA" id="ARBA00023134"/>
    </source>
</evidence>
<evidence type="ECO:0000256" key="1">
    <source>
        <dbReference type="ARBA" id="ARBA00008535"/>
    </source>
</evidence>
<evidence type="ECO:0000313" key="5">
    <source>
        <dbReference type="EMBL" id="CAG5128040.1"/>
    </source>
</evidence>
<dbReference type="Gene3D" id="3.40.50.300">
    <property type="entry name" value="P-loop containing nucleotide triphosphate hydrolases"/>
    <property type="match status" value="1"/>
</dbReference>
<keyword evidence="3" id="KW-0342">GTP-binding</keyword>
<dbReference type="AlphaFoldDB" id="A0A8S3ZK00"/>
<dbReference type="Proteomes" id="UP000678393">
    <property type="component" value="Unassembled WGS sequence"/>
</dbReference>
<organism evidence="5 6">
    <name type="scientific">Candidula unifasciata</name>
    <dbReference type="NCBI Taxonomy" id="100452"/>
    <lineage>
        <taxon>Eukaryota</taxon>
        <taxon>Metazoa</taxon>
        <taxon>Spiralia</taxon>
        <taxon>Lophotrochozoa</taxon>
        <taxon>Mollusca</taxon>
        <taxon>Gastropoda</taxon>
        <taxon>Heterobranchia</taxon>
        <taxon>Euthyneura</taxon>
        <taxon>Panpulmonata</taxon>
        <taxon>Eupulmonata</taxon>
        <taxon>Stylommatophora</taxon>
        <taxon>Helicina</taxon>
        <taxon>Helicoidea</taxon>
        <taxon>Geomitridae</taxon>
        <taxon>Candidula</taxon>
    </lineage>
</organism>
<feature type="domain" description="AIG1-type G" evidence="4">
    <location>
        <begin position="9"/>
        <end position="223"/>
    </location>
</feature>
<evidence type="ECO:0000259" key="4">
    <source>
        <dbReference type="PROSITE" id="PS51720"/>
    </source>
</evidence>
<keyword evidence="6" id="KW-1185">Reference proteome</keyword>
<dbReference type="PANTHER" id="PTHR10903:SF184">
    <property type="entry name" value="GTP-BINDING PROTEIN A"/>
    <property type="match status" value="1"/>
</dbReference>
<dbReference type="InterPro" id="IPR027417">
    <property type="entry name" value="P-loop_NTPase"/>
</dbReference>
<evidence type="ECO:0000256" key="2">
    <source>
        <dbReference type="ARBA" id="ARBA00022741"/>
    </source>
</evidence>
<name>A0A8S3ZK00_9EUPU</name>
<dbReference type="InterPro" id="IPR045058">
    <property type="entry name" value="GIMA/IAN/Toc"/>
</dbReference>
<reference evidence="5" key="1">
    <citation type="submission" date="2021-04" db="EMBL/GenBank/DDBJ databases">
        <authorList>
            <consortium name="Molecular Ecology Group"/>
        </authorList>
    </citation>
    <scope>NUCLEOTIDE SEQUENCE</scope>
</reference>